<gene>
    <name evidence="3" type="ORF">TMU3MR103_0770</name>
</gene>
<dbReference type="PATRIC" id="fig|1302648.3.peg.749"/>
<dbReference type="Gene3D" id="2.40.100.20">
    <property type="match status" value="1"/>
</dbReference>
<sequence length="159" mass="17421">MSVFFLVGCTNEAANDNGSSNSTGGSETSSEEVIDSEGENSTMEVFMTINDESYPVTLNDSEAAQNFVDMMPLTLTLSDYADTEKVSDLPSELELGNSDRGHQPSPGDITIYEPWGNLAIFYNAFDYSDDLIHLGHIEDGADMLESNEEEFDVTFTVDE</sequence>
<protein>
    <submittedName>
        <fullName evidence="3">Putative cyclophilin</fullName>
        <ecNumber evidence="3">5.2.1.8</ecNumber>
    </submittedName>
</protein>
<evidence type="ECO:0000313" key="4">
    <source>
        <dbReference type="Proteomes" id="UP000029381"/>
    </source>
</evidence>
<name>A0A091C5L1_9ENTE</name>
<dbReference type="EMBL" id="JPVT01000066">
    <property type="protein sequence ID" value="KFN91945.1"/>
    <property type="molecule type" value="Genomic_DNA"/>
</dbReference>
<dbReference type="Proteomes" id="UP000029381">
    <property type="component" value="Unassembled WGS sequence"/>
</dbReference>
<proteinExistence type="predicted"/>
<keyword evidence="4" id="KW-1185">Reference proteome</keyword>
<dbReference type="AlphaFoldDB" id="A0A091C5L1"/>
<evidence type="ECO:0000259" key="2">
    <source>
        <dbReference type="Pfam" id="PF18050"/>
    </source>
</evidence>
<dbReference type="InterPro" id="IPR041183">
    <property type="entry name" value="Cyclophilin-like"/>
</dbReference>
<feature type="domain" description="Cyclophilin-like" evidence="2">
    <location>
        <begin position="47"/>
        <end position="155"/>
    </location>
</feature>
<dbReference type="SUPFAM" id="SSF50891">
    <property type="entry name" value="Cyclophilin-like"/>
    <property type="match status" value="1"/>
</dbReference>
<dbReference type="GO" id="GO:0003755">
    <property type="term" value="F:peptidyl-prolyl cis-trans isomerase activity"/>
    <property type="evidence" value="ECO:0007669"/>
    <property type="project" value="UniProtKB-EC"/>
</dbReference>
<evidence type="ECO:0000256" key="1">
    <source>
        <dbReference type="SAM" id="MobiDB-lite"/>
    </source>
</evidence>
<feature type="compositionally biased region" description="Acidic residues" evidence="1">
    <location>
        <begin position="29"/>
        <end position="38"/>
    </location>
</feature>
<dbReference type="Pfam" id="PF18050">
    <property type="entry name" value="Cyclophil_like2"/>
    <property type="match status" value="1"/>
</dbReference>
<accession>A0A091C5L1</accession>
<feature type="compositionally biased region" description="Low complexity" evidence="1">
    <location>
        <begin position="17"/>
        <end position="28"/>
    </location>
</feature>
<dbReference type="InterPro" id="IPR029000">
    <property type="entry name" value="Cyclophilin-like_dom_sf"/>
</dbReference>
<keyword evidence="3" id="KW-0413">Isomerase</keyword>
<feature type="region of interest" description="Disordered" evidence="1">
    <location>
        <begin position="14"/>
        <end position="40"/>
    </location>
</feature>
<comment type="caution">
    <text evidence="3">The sequence shown here is derived from an EMBL/GenBank/DDBJ whole genome shotgun (WGS) entry which is preliminary data.</text>
</comment>
<evidence type="ECO:0000313" key="3">
    <source>
        <dbReference type="EMBL" id="KFN91945.1"/>
    </source>
</evidence>
<organism evidence="3 4">
    <name type="scientific">Tetragenococcus muriaticus 3MR10-3</name>
    <dbReference type="NCBI Taxonomy" id="1302648"/>
    <lineage>
        <taxon>Bacteria</taxon>
        <taxon>Bacillati</taxon>
        <taxon>Bacillota</taxon>
        <taxon>Bacilli</taxon>
        <taxon>Lactobacillales</taxon>
        <taxon>Enterococcaceae</taxon>
        <taxon>Tetragenococcus</taxon>
    </lineage>
</organism>
<dbReference type="EC" id="5.2.1.8" evidence="3"/>
<reference evidence="3 4" key="1">
    <citation type="submission" date="2014-08" db="EMBL/GenBank/DDBJ databases">
        <title>Genome sequence of Tetragenococcus muriaticus.</title>
        <authorList>
            <person name="Chuea-nongthon C."/>
            <person name="Rodtong S."/>
            <person name="Yongsawatdigul J."/>
            <person name="Steele J.L."/>
            <person name="Liu X.-y."/>
            <person name="Speers J."/>
            <person name="Glasner J.D."/>
            <person name="Neeno-Eckwall E.C."/>
        </authorList>
    </citation>
    <scope>NUCLEOTIDE SEQUENCE [LARGE SCALE GENOMIC DNA]</scope>
    <source>
        <strain evidence="3 4">3MR10-3</strain>
    </source>
</reference>
<dbReference type="RefSeq" id="WP_197052270.1">
    <property type="nucleotide sequence ID" value="NZ_JPVT01000066.1"/>
</dbReference>